<accession>A0ABV0B8A3</accession>
<feature type="signal peptide" evidence="2">
    <location>
        <begin position="1"/>
        <end position="31"/>
    </location>
</feature>
<comment type="caution">
    <text evidence="3">The sequence shown here is derived from an EMBL/GenBank/DDBJ whole genome shotgun (WGS) entry which is preliminary data.</text>
</comment>
<sequence>MTGATMRYILTPCVAATLTILAGCSSPTPEAGNAVAQPSPAPSPASGGKEAPRLTSKISGLMISASGDLPKAPAEAGARDDCAHLLSDPKTAAGREVAERGWGVTGEAKVGDYQAVSFVGSFERGTSGSCLLGKGNVALFKDGKLAALAWMKPGSPRSLARIETLGDDRLRLWDGDFLSQPFADLVADATGTIAAIPMAEKDAVCGGKAEVPNLYGVPIATARARLARHGWTPGEREASGEDSGAVGELVANGVTEVDDCSGTGFGFCRFTYGGAAGTLSVTTVGEGDRPVAGYDVSCT</sequence>
<feature type="chain" id="PRO_5046435244" description="Lipoprotein" evidence="2">
    <location>
        <begin position="32"/>
        <end position="299"/>
    </location>
</feature>
<evidence type="ECO:0000256" key="1">
    <source>
        <dbReference type="SAM" id="MobiDB-lite"/>
    </source>
</evidence>
<evidence type="ECO:0008006" key="5">
    <source>
        <dbReference type="Google" id="ProtNLM"/>
    </source>
</evidence>
<keyword evidence="4" id="KW-1185">Reference proteome</keyword>
<proteinExistence type="predicted"/>
<protein>
    <recommendedName>
        <fullName evidence="5">Lipoprotein</fullName>
    </recommendedName>
</protein>
<organism evidence="3 4">
    <name type="scientific">Sphingomonas rustica</name>
    <dbReference type="NCBI Taxonomy" id="3103142"/>
    <lineage>
        <taxon>Bacteria</taxon>
        <taxon>Pseudomonadati</taxon>
        <taxon>Pseudomonadota</taxon>
        <taxon>Alphaproteobacteria</taxon>
        <taxon>Sphingomonadales</taxon>
        <taxon>Sphingomonadaceae</taxon>
        <taxon>Sphingomonas</taxon>
    </lineage>
</organism>
<evidence type="ECO:0000313" key="4">
    <source>
        <dbReference type="Proteomes" id="UP001427805"/>
    </source>
</evidence>
<evidence type="ECO:0000313" key="3">
    <source>
        <dbReference type="EMBL" id="MEN3746816.1"/>
    </source>
</evidence>
<reference evidence="3 4" key="1">
    <citation type="submission" date="2024-05" db="EMBL/GenBank/DDBJ databases">
        <title>Sphingomonas sp. HF-S3 16S ribosomal RNA gene Genome sequencing and assembly.</title>
        <authorList>
            <person name="Lee H."/>
        </authorList>
    </citation>
    <scope>NUCLEOTIDE SEQUENCE [LARGE SCALE GENOMIC DNA]</scope>
    <source>
        <strain evidence="3 4">HF-S3</strain>
    </source>
</reference>
<evidence type="ECO:0000256" key="2">
    <source>
        <dbReference type="SAM" id="SignalP"/>
    </source>
</evidence>
<name>A0ABV0B8A3_9SPHN</name>
<gene>
    <name evidence="3" type="ORF">TPR58_06540</name>
</gene>
<dbReference type="EMBL" id="JBDIZK010000003">
    <property type="protein sequence ID" value="MEN3746816.1"/>
    <property type="molecule type" value="Genomic_DNA"/>
</dbReference>
<keyword evidence="2" id="KW-0732">Signal</keyword>
<feature type="region of interest" description="Disordered" evidence="1">
    <location>
        <begin position="29"/>
        <end position="52"/>
    </location>
</feature>
<dbReference type="PROSITE" id="PS51257">
    <property type="entry name" value="PROKAR_LIPOPROTEIN"/>
    <property type="match status" value="1"/>
</dbReference>
<dbReference type="Proteomes" id="UP001427805">
    <property type="component" value="Unassembled WGS sequence"/>
</dbReference>